<sequence length="341" mass="36125">MFFIPDHDLPSANRQQRLARRPDGSPVASDFALAEAPVPDPADGEVLVRNLYLSADPVQRGWMARPDVQQVGETVRALGVGIVVKSRIDGIAEGDIVYGIFGWQDYAAASRSDILAHVGTPRVAVSAYAGALGMPGVTAWLALNDIAPPKPGQTVLVSTAAGTVGSMVGQIAARAGARPIGLTGSDEKVALCTSHFGYAAAYNYKTCDLGAVLAEASPDGFDTFYDNTGGPILDTAMRHMKRYGRIIACGTAATPSWTPPPTGLRNEREILMRALTWTGFVIFDHADRFEAAVKELSELAATGAFHFEEDIDTGMAAVPDALPAILTGKNKGKKLIFIGRD</sequence>
<accession>A0A916Z8Q4</accession>
<protein>
    <submittedName>
        <fullName evidence="4">NADP-dependent oxidoreductase</fullName>
    </submittedName>
</protein>
<proteinExistence type="predicted"/>
<keyword evidence="1" id="KW-0560">Oxidoreductase</keyword>
<dbReference type="CDD" id="cd05288">
    <property type="entry name" value="PGDH"/>
    <property type="match status" value="1"/>
</dbReference>
<dbReference type="SUPFAM" id="SSF51735">
    <property type="entry name" value="NAD(P)-binding Rossmann-fold domains"/>
    <property type="match status" value="1"/>
</dbReference>
<organism evidence="4 5">
    <name type="scientific">Croceicoccus mobilis</name>
    <dbReference type="NCBI Taxonomy" id="1703339"/>
    <lineage>
        <taxon>Bacteria</taxon>
        <taxon>Pseudomonadati</taxon>
        <taxon>Pseudomonadota</taxon>
        <taxon>Alphaproteobacteria</taxon>
        <taxon>Sphingomonadales</taxon>
        <taxon>Erythrobacteraceae</taxon>
        <taxon>Croceicoccus</taxon>
    </lineage>
</organism>
<gene>
    <name evidence="4" type="ORF">GCM10010990_32480</name>
</gene>
<dbReference type="Pfam" id="PF16884">
    <property type="entry name" value="ADH_N_2"/>
    <property type="match status" value="1"/>
</dbReference>
<dbReference type="EMBL" id="BMIP01000009">
    <property type="protein sequence ID" value="GGD80061.1"/>
    <property type="molecule type" value="Genomic_DNA"/>
</dbReference>
<dbReference type="InterPro" id="IPR011032">
    <property type="entry name" value="GroES-like_sf"/>
</dbReference>
<dbReference type="SUPFAM" id="SSF50129">
    <property type="entry name" value="GroES-like"/>
    <property type="match status" value="1"/>
</dbReference>
<name>A0A916Z8Q4_9SPHN</name>
<reference evidence="4" key="2">
    <citation type="submission" date="2020-09" db="EMBL/GenBank/DDBJ databases">
        <authorList>
            <person name="Sun Q."/>
            <person name="Zhou Y."/>
        </authorList>
    </citation>
    <scope>NUCLEOTIDE SEQUENCE</scope>
    <source>
        <strain evidence="4">CGMCC 1.15360</strain>
    </source>
</reference>
<feature type="region of interest" description="Disordered" evidence="2">
    <location>
        <begin position="1"/>
        <end position="26"/>
    </location>
</feature>
<dbReference type="Gene3D" id="3.90.180.10">
    <property type="entry name" value="Medium-chain alcohol dehydrogenases, catalytic domain"/>
    <property type="match status" value="1"/>
</dbReference>
<dbReference type="InterPro" id="IPR020843">
    <property type="entry name" value="ER"/>
</dbReference>
<dbReference type="PANTHER" id="PTHR43205">
    <property type="entry name" value="PROSTAGLANDIN REDUCTASE"/>
    <property type="match status" value="1"/>
</dbReference>
<dbReference type="Proteomes" id="UP000612349">
    <property type="component" value="Unassembled WGS sequence"/>
</dbReference>
<dbReference type="InterPro" id="IPR045010">
    <property type="entry name" value="MDR_fam"/>
</dbReference>
<dbReference type="GO" id="GO:0016628">
    <property type="term" value="F:oxidoreductase activity, acting on the CH-CH group of donors, NAD or NADP as acceptor"/>
    <property type="evidence" value="ECO:0007669"/>
    <property type="project" value="InterPro"/>
</dbReference>
<keyword evidence="5" id="KW-1185">Reference proteome</keyword>
<dbReference type="InterPro" id="IPR036291">
    <property type="entry name" value="NAD(P)-bd_dom_sf"/>
</dbReference>
<dbReference type="SMART" id="SM00829">
    <property type="entry name" value="PKS_ER"/>
    <property type="match status" value="1"/>
</dbReference>
<evidence type="ECO:0000256" key="1">
    <source>
        <dbReference type="ARBA" id="ARBA00023002"/>
    </source>
</evidence>
<dbReference type="FunFam" id="3.40.50.720:FF:000121">
    <property type="entry name" value="Prostaglandin reductase 2"/>
    <property type="match status" value="1"/>
</dbReference>
<evidence type="ECO:0000256" key="2">
    <source>
        <dbReference type="SAM" id="MobiDB-lite"/>
    </source>
</evidence>
<evidence type="ECO:0000259" key="3">
    <source>
        <dbReference type="SMART" id="SM00829"/>
    </source>
</evidence>
<dbReference type="OrthoDB" id="9805663at2"/>
<reference evidence="4" key="1">
    <citation type="journal article" date="2014" name="Int. J. Syst. Evol. Microbiol.">
        <title>Complete genome sequence of Corynebacterium casei LMG S-19264T (=DSM 44701T), isolated from a smear-ripened cheese.</title>
        <authorList>
            <consortium name="US DOE Joint Genome Institute (JGI-PGF)"/>
            <person name="Walter F."/>
            <person name="Albersmeier A."/>
            <person name="Kalinowski J."/>
            <person name="Ruckert C."/>
        </authorList>
    </citation>
    <scope>NUCLEOTIDE SEQUENCE</scope>
    <source>
        <strain evidence="4">CGMCC 1.15360</strain>
    </source>
</reference>
<dbReference type="AlphaFoldDB" id="A0A916Z8Q4"/>
<comment type="caution">
    <text evidence="4">The sequence shown here is derived from an EMBL/GenBank/DDBJ whole genome shotgun (WGS) entry which is preliminary data.</text>
</comment>
<dbReference type="RefSeq" id="WP_066770893.1">
    <property type="nucleotide sequence ID" value="NZ_BMIP01000009.1"/>
</dbReference>
<dbReference type="InterPro" id="IPR013149">
    <property type="entry name" value="ADH-like_C"/>
</dbReference>
<evidence type="ECO:0000313" key="5">
    <source>
        <dbReference type="Proteomes" id="UP000612349"/>
    </source>
</evidence>
<dbReference type="Gene3D" id="3.40.50.720">
    <property type="entry name" value="NAD(P)-binding Rossmann-like Domain"/>
    <property type="match status" value="1"/>
</dbReference>
<feature type="domain" description="Enoyl reductase (ER)" evidence="3">
    <location>
        <begin position="28"/>
        <end position="336"/>
    </location>
</feature>
<dbReference type="Pfam" id="PF00107">
    <property type="entry name" value="ADH_zinc_N"/>
    <property type="match status" value="1"/>
</dbReference>
<dbReference type="InterPro" id="IPR041694">
    <property type="entry name" value="ADH_N_2"/>
</dbReference>
<dbReference type="PANTHER" id="PTHR43205:SF42">
    <property type="entry name" value="ALCOHOL DEHYDROGENASE, ZINC-CONTAINING (AFU_ORTHOLOGUE AFUA_7G04530)"/>
    <property type="match status" value="1"/>
</dbReference>
<evidence type="ECO:0000313" key="4">
    <source>
        <dbReference type="EMBL" id="GGD80061.1"/>
    </source>
</evidence>